<sequence length="114" mass="12883">MKDSKQTEGVPGPENFEESLARWVGSLQRRDQIGLLEFVKTLDRMVSDDVSLGDAWNSIQKLKGNPNYEHLFKEDATNFGLQHLQNIVGREGITDIKLSRAQKIIQETVTGVKQ</sequence>
<accession>A0A1G2MAA1</accession>
<comment type="caution">
    <text evidence="1">The sequence shown here is derived from an EMBL/GenBank/DDBJ whole genome shotgun (WGS) entry which is preliminary data.</text>
</comment>
<dbReference type="Proteomes" id="UP000178121">
    <property type="component" value="Unassembled WGS sequence"/>
</dbReference>
<dbReference type="AlphaFoldDB" id="A0A1G2MAA1"/>
<dbReference type="EMBL" id="MHRI01000021">
    <property type="protein sequence ID" value="OHA20816.1"/>
    <property type="molecule type" value="Genomic_DNA"/>
</dbReference>
<name>A0A1G2MAA1_9BACT</name>
<protein>
    <submittedName>
        <fullName evidence="1">Uncharacterized protein</fullName>
    </submittedName>
</protein>
<evidence type="ECO:0000313" key="2">
    <source>
        <dbReference type="Proteomes" id="UP000178121"/>
    </source>
</evidence>
<proteinExistence type="predicted"/>
<gene>
    <name evidence="1" type="ORF">A2849_03455</name>
</gene>
<evidence type="ECO:0000313" key="1">
    <source>
        <dbReference type="EMBL" id="OHA20816.1"/>
    </source>
</evidence>
<organism evidence="1 2">
    <name type="scientific">Candidatus Taylorbacteria bacterium RIFCSPHIGHO2_01_FULL_51_15</name>
    <dbReference type="NCBI Taxonomy" id="1802304"/>
    <lineage>
        <taxon>Bacteria</taxon>
        <taxon>Candidatus Tayloriibacteriota</taxon>
    </lineage>
</organism>
<reference evidence="1 2" key="1">
    <citation type="journal article" date="2016" name="Nat. Commun.">
        <title>Thousands of microbial genomes shed light on interconnected biogeochemical processes in an aquifer system.</title>
        <authorList>
            <person name="Anantharaman K."/>
            <person name="Brown C.T."/>
            <person name="Hug L.A."/>
            <person name="Sharon I."/>
            <person name="Castelle C.J."/>
            <person name="Probst A.J."/>
            <person name="Thomas B.C."/>
            <person name="Singh A."/>
            <person name="Wilkins M.J."/>
            <person name="Karaoz U."/>
            <person name="Brodie E.L."/>
            <person name="Williams K.H."/>
            <person name="Hubbard S.S."/>
            <person name="Banfield J.F."/>
        </authorList>
    </citation>
    <scope>NUCLEOTIDE SEQUENCE [LARGE SCALE GENOMIC DNA]</scope>
</reference>